<evidence type="ECO:0000256" key="10">
    <source>
        <dbReference type="ARBA" id="ARBA00022989"/>
    </source>
</evidence>
<dbReference type="GO" id="GO:0005741">
    <property type="term" value="C:mitochondrial outer membrane"/>
    <property type="evidence" value="ECO:0007669"/>
    <property type="project" value="UniProtKB-SubCell"/>
</dbReference>
<evidence type="ECO:0000256" key="4">
    <source>
        <dbReference type="ARBA" id="ARBA00010459"/>
    </source>
</evidence>
<keyword evidence="13 17" id="KW-0472">Membrane</keyword>
<dbReference type="PANTHER" id="PTHR10689:SF6">
    <property type="entry name" value="MICROSOMAL GLUTATHIONE S-TRANSFERASE 1"/>
    <property type="match status" value="1"/>
</dbReference>
<organism evidence="18">
    <name type="scientific">Graphocephala atropunctata</name>
    <dbReference type="NCBI Taxonomy" id="36148"/>
    <lineage>
        <taxon>Eukaryota</taxon>
        <taxon>Metazoa</taxon>
        <taxon>Ecdysozoa</taxon>
        <taxon>Arthropoda</taxon>
        <taxon>Hexapoda</taxon>
        <taxon>Insecta</taxon>
        <taxon>Pterygota</taxon>
        <taxon>Neoptera</taxon>
        <taxon>Paraneoptera</taxon>
        <taxon>Hemiptera</taxon>
        <taxon>Auchenorrhyncha</taxon>
        <taxon>Membracoidea</taxon>
        <taxon>Cicadellidae</taxon>
        <taxon>Cicadellinae</taxon>
        <taxon>Cicadellini</taxon>
        <taxon>Graphocephala</taxon>
    </lineage>
</organism>
<evidence type="ECO:0000256" key="2">
    <source>
        <dbReference type="ARBA" id="ARBA00004294"/>
    </source>
</evidence>
<evidence type="ECO:0000256" key="7">
    <source>
        <dbReference type="ARBA" id="ARBA00022692"/>
    </source>
</evidence>
<dbReference type="EC" id="2.5.1.18" evidence="5"/>
<name>A0A1B6LH85_9HEMI</name>
<evidence type="ECO:0000256" key="5">
    <source>
        <dbReference type="ARBA" id="ARBA00012452"/>
    </source>
</evidence>
<evidence type="ECO:0000256" key="8">
    <source>
        <dbReference type="ARBA" id="ARBA00022787"/>
    </source>
</evidence>
<evidence type="ECO:0000256" key="1">
    <source>
        <dbReference type="ARBA" id="ARBA00003701"/>
    </source>
</evidence>
<keyword evidence="6" id="KW-0808">Transferase</keyword>
<comment type="subcellular location">
    <subcellularLocation>
        <location evidence="3">Endoplasmic reticulum membrane</location>
        <topology evidence="3">Multi-pass membrane protein</topology>
    </subcellularLocation>
    <subcellularLocation>
        <location evidence="2">Mitochondrion outer membrane</location>
    </subcellularLocation>
</comment>
<accession>A0A1B6LH85</accession>
<evidence type="ECO:0000256" key="14">
    <source>
        <dbReference type="ARBA" id="ARBA00038540"/>
    </source>
</evidence>
<keyword evidence="10 17" id="KW-1133">Transmembrane helix</keyword>
<evidence type="ECO:0000256" key="6">
    <source>
        <dbReference type="ARBA" id="ARBA00022679"/>
    </source>
</evidence>
<dbReference type="AlphaFoldDB" id="A0A1B6LH85"/>
<comment type="catalytic activity">
    <reaction evidence="16">
        <text>RX + glutathione = an S-substituted glutathione + a halide anion + H(+)</text>
        <dbReference type="Rhea" id="RHEA:16437"/>
        <dbReference type="ChEBI" id="CHEBI:15378"/>
        <dbReference type="ChEBI" id="CHEBI:16042"/>
        <dbReference type="ChEBI" id="CHEBI:17792"/>
        <dbReference type="ChEBI" id="CHEBI:57925"/>
        <dbReference type="ChEBI" id="CHEBI:90779"/>
        <dbReference type="EC" id="2.5.1.18"/>
    </reaction>
    <physiologicalReaction direction="left-to-right" evidence="16">
        <dbReference type="Rhea" id="RHEA:16438"/>
    </physiologicalReaction>
</comment>
<keyword evidence="12" id="KW-0496">Mitochondrion</keyword>
<comment type="function">
    <text evidence="1">Conjugation of reduced glutathione to a wide number of exogenous and endogenous hydrophobic electrophiles.</text>
</comment>
<keyword evidence="11" id="KW-0007">Acetylation</keyword>
<sequence length="154" mass="17851">MLAPEKLLTVENPVFQTYLFYSSVLAVKMMAMSYLTAKIRMQKLVFASTEDITFNPKKAKVKYDDPDVERVRRAHLNDLENIPLFLIVALVYVMSDPNPWIANNIFRIFTLARIFHTIVYAVFPLPQPARALTFFVSNLATVYMTIQGFRKFTF</sequence>
<dbReference type="PANTHER" id="PTHR10689">
    <property type="entry name" value="MICROSOMAL GLUTATHIONE S-TRANSFERASE 1"/>
    <property type="match status" value="1"/>
</dbReference>
<keyword evidence="9" id="KW-0256">Endoplasmic reticulum</keyword>
<dbReference type="Pfam" id="PF01124">
    <property type="entry name" value="MAPEG"/>
    <property type="match status" value="1"/>
</dbReference>
<reference evidence="18" key="1">
    <citation type="submission" date="2015-11" db="EMBL/GenBank/DDBJ databases">
        <title>De novo transcriptome assembly of four potential Pierce s Disease insect vectors from Arizona vineyards.</title>
        <authorList>
            <person name="Tassone E.E."/>
        </authorList>
    </citation>
    <scope>NUCLEOTIDE SEQUENCE</scope>
</reference>
<dbReference type="SUPFAM" id="SSF161084">
    <property type="entry name" value="MAPEG domain-like"/>
    <property type="match status" value="1"/>
</dbReference>
<protein>
    <recommendedName>
        <fullName evidence="15">Microsomal glutathione S-transferase 1</fullName>
        <ecNumber evidence="5">2.5.1.18</ecNumber>
    </recommendedName>
</protein>
<feature type="transmembrane region" description="Helical" evidence="17">
    <location>
        <begin position="18"/>
        <end position="37"/>
    </location>
</feature>
<keyword evidence="8" id="KW-1000">Mitochondrion outer membrane</keyword>
<comment type="subunit">
    <text evidence="14">Homotrimer; The trimer binds only one molecule of glutathione.</text>
</comment>
<evidence type="ECO:0000256" key="13">
    <source>
        <dbReference type="ARBA" id="ARBA00023136"/>
    </source>
</evidence>
<evidence type="ECO:0000256" key="16">
    <source>
        <dbReference type="ARBA" id="ARBA00049385"/>
    </source>
</evidence>
<dbReference type="Gene3D" id="1.20.120.550">
    <property type="entry name" value="Membrane associated eicosanoid/glutathione metabolism-like domain"/>
    <property type="match status" value="1"/>
</dbReference>
<evidence type="ECO:0000256" key="11">
    <source>
        <dbReference type="ARBA" id="ARBA00022990"/>
    </source>
</evidence>
<keyword evidence="7 17" id="KW-0812">Transmembrane</keyword>
<evidence type="ECO:0000313" key="18">
    <source>
        <dbReference type="EMBL" id="JAT23066.1"/>
    </source>
</evidence>
<dbReference type="EMBL" id="GEBQ01016911">
    <property type="protein sequence ID" value="JAT23066.1"/>
    <property type="molecule type" value="Transcribed_RNA"/>
</dbReference>
<dbReference type="InterPro" id="IPR040162">
    <property type="entry name" value="MGST1-like"/>
</dbReference>
<evidence type="ECO:0000256" key="3">
    <source>
        <dbReference type="ARBA" id="ARBA00004477"/>
    </source>
</evidence>
<dbReference type="InterPro" id="IPR001129">
    <property type="entry name" value="Membr-assoc_MAPEG"/>
</dbReference>
<dbReference type="GO" id="GO:0005789">
    <property type="term" value="C:endoplasmic reticulum membrane"/>
    <property type="evidence" value="ECO:0007669"/>
    <property type="project" value="UniProtKB-SubCell"/>
</dbReference>
<proteinExistence type="inferred from homology"/>
<evidence type="ECO:0000256" key="17">
    <source>
        <dbReference type="SAM" id="Phobius"/>
    </source>
</evidence>
<evidence type="ECO:0000256" key="9">
    <source>
        <dbReference type="ARBA" id="ARBA00022824"/>
    </source>
</evidence>
<dbReference type="GO" id="GO:0004364">
    <property type="term" value="F:glutathione transferase activity"/>
    <property type="evidence" value="ECO:0007669"/>
    <property type="project" value="UniProtKB-EC"/>
</dbReference>
<evidence type="ECO:0000256" key="12">
    <source>
        <dbReference type="ARBA" id="ARBA00023128"/>
    </source>
</evidence>
<comment type="similarity">
    <text evidence="4">Belongs to the MAPEG family.</text>
</comment>
<evidence type="ECO:0000256" key="15">
    <source>
        <dbReference type="ARBA" id="ARBA00039397"/>
    </source>
</evidence>
<dbReference type="FunFam" id="1.20.120.550:FF:000002">
    <property type="entry name" value="Microsomal glutathione S-transferase 1"/>
    <property type="match status" value="1"/>
</dbReference>
<dbReference type="InterPro" id="IPR023352">
    <property type="entry name" value="MAPEG-like_dom_sf"/>
</dbReference>
<gene>
    <name evidence="18" type="ORF">g.19861</name>
</gene>